<dbReference type="InterPro" id="IPR005672">
    <property type="entry name" value="Phosphate_PstA"/>
</dbReference>
<keyword evidence="3" id="KW-0813">Transport</keyword>
<dbReference type="InterPro" id="IPR035906">
    <property type="entry name" value="MetI-like_sf"/>
</dbReference>
<dbReference type="RefSeq" id="WP_067979136.1">
    <property type="nucleotide sequence ID" value="NZ_CP014163.1"/>
</dbReference>
<gene>
    <name evidence="9" type="ORF">AWM75_05185</name>
</gene>
<evidence type="ECO:0000256" key="6">
    <source>
        <dbReference type="ARBA" id="ARBA00022989"/>
    </source>
</evidence>
<keyword evidence="4 8" id="KW-1003">Cell membrane</keyword>
<reference evidence="10" key="2">
    <citation type="submission" date="2016-01" db="EMBL/GenBank/DDBJ databases">
        <title>Six Aerococcus type strain genome sequencing and assembly using PacBio and Illumina Hiseq.</title>
        <authorList>
            <person name="Carkaci D."/>
            <person name="Dargis R."/>
            <person name="Nielsen X.C."/>
            <person name="Skovgaard O."/>
            <person name="Fuursted K."/>
            <person name="Christensen J.J."/>
        </authorList>
    </citation>
    <scope>NUCLEOTIDE SEQUENCE [LARGE SCALE GENOMIC DNA]</scope>
    <source>
        <strain evidence="10">CCUG42038B</strain>
    </source>
</reference>
<dbReference type="PANTHER" id="PTHR43470:SF3">
    <property type="entry name" value="PHOSPHATE TRANSPORT SYSTEM PERMEASE PROTEIN PSTA-RELATED"/>
    <property type="match status" value="1"/>
</dbReference>
<dbReference type="GO" id="GO:0035435">
    <property type="term" value="P:phosphate ion transmembrane transport"/>
    <property type="evidence" value="ECO:0007669"/>
    <property type="project" value="InterPro"/>
</dbReference>
<sequence>MDKLLRALTYFFTLITFGWLVFIVLYILWNGIPHLSLDLFAWNYTTDNVSMMPSIITTFYLVGGSLLIAVPLGVFAGFYLVEYAGKNNKWVELIRIATDTLTGVPSIVFGLFGMLAFVNAAGFQYSLISGILTTAIMVLPLIIRNTEEALMSVKDSLRHGSYGLGAGKLRTIFRIVLPIAVPGILSGIILAVGRIVGETAALMYTLGTATNLPNSLFSSGRTLALHMYILSSEGLHRDQANATGVVLLIIVLLINGLSTWLSNRFAKGGQ</sequence>
<dbReference type="SUPFAM" id="SSF161098">
    <property type="entry name" value="MetI-like"/>
    <property type="match status" value="1"/>
</dbReference>
<dbReference type="OrthoDB" id="9807065at2"/>
<dbReference type="PANTHER" id="PTHR43470">
    <property type="entry name" value="PHOSPHATE TRANSPORT SYSTEM PERMEASE PROTEIN PSTA-RELATED"/>
    <property type="match status" value="1"/>
</dbReference>
<comment type="similarity">
    <text evidence="2 8">Belongs to the binding-protein-dependent transport system permease family. CysTW subfamily.</text>
</comment>
<feature type="transmembrane region" description="Helical" evidence="8">
    <location>
        <begin position="240"/>
        <end position="261"/>
    </location>
</feature>
<organism evidence="9 10">
    <name type="scientific">Aerococcus urinaehominis</name>
    <dbReference type="NCBI Taxonomy" id="128944"/>
    <lineage>
        <taxon>Bacteria</taxon>
        <taxon>Bacillati</taxon>
        <taxon>Bacillota</taxon>
        <taxon>Bacilli</taxon>
        <taxon>Lactobacillales</taxon>
        <taxon>Aerococcaceae</taxon>
        <taxon>Aerococcus</taxon>
    </lineage>
</organism>
<dbReference type="PROSITE" id="PS50928">
    <property type="entry name" value="ABC_TM1"/>
    <property type="match status" value="1"/>
</dbReference>
<evidence type="ECO:0000313" key="9">
    <source>
        <dbReference type="EMBL" id="AMB99425.1"/>
    </source>
</evidence>
<dbReference type="STRING" id="128944.AWM75_05185"/>
<dbReference type="GO" id="GO:0005886">
    <property type="term" value="C:plasma membrane"/>
    <property type="evidence" value="ECO:0007669"/>
    <property type="project" value="UniProtKB-SubCell"/>
</dbReference>
<comment type="subcellular location">
    <subcellularLocation>
        <location evidence="1 8">Cell membrane</location>
        <topology evidence="1 8">Multi-pass membrane protein</topology>
    </subcellularLocation>
</comment>
<dbReference type="GO" id="GO:0005315">
    <property type="term" value="F:phosphate transmembrane transporter activity"/>
    <property type="evidence" value="ECO:0007669"/>
    <property type="project" value="InterPro"/>
</dbReference>
<dbReference type="EMBL" id="CP014163">
    <property type="protein sequence ID" value="AMB99425.1"/>
    <property type="molecule type" value="Genomic_DNA"/>
</dbReference>
<evidence type="ECO:0000256" key="7">
    <source>
        <dbReference type="ARBA" id="ARBA00023136"/>
    </source>
</evidence>
<feature type="transmembrane region" description="Helical" evidence="8">
    <location>
        <begin position="123"/>
        <end position="143"/>
    </location>
</feature>
<keyword evidence="7 8" id="KW-0472">Membrane</keyword>
<dbReference type="Gene3D" id="1.10.3720.10">
    <property type="entry name" value="MetI-like"/>
    <property type="match status" value="1"/>
</dbReference>
<reference evidence="9 10" key="1">
    <citation type="journal article" date="2016" name="Genome Announc.">
        <title>Complete Genome Sequences of Aerococcus christensenii CCUG 28831T, Aerococcus sanguinicola CCUG 43001T, Aerococcus urinae CCUG 36881T, Aerococcus urinaeequi CCUG 28094T, Aerococcus urinaehominis CCUG 42038 BT, and Aerococcus viridans CCUG 4311T.</title>
        <authorList>
            <person name="Carkaci D."/>
            <person name="Dargis R."/>
            <person name="Nielsen X.C."/>
            <person name="Skovgaard O."/>
            <person name="Fuursted K."/>
            <person name="Christensen J.J."/>
        </authorList>
    </citation>
    <scope>NUCLEOTIDE SEQUENCE [LARGE SCALE GENOMIC DNA]</scope>
    <source>
        <strain evidence="9 10">CCUG42038B</strain>
    </source>
</reference>
<proteinExistence type="inferred from homology"/>
<protein>
    <recommendedName>
        <fullName evidence="8">Phosphate transport system permease protein PstA</fullName>
    </recommendedName>
</protein>
<feature type="transmembrane region" description="Helical" evidence="8">
    <location>
        <begin position="93"/>
        <end position="117"/>
    </location>
</feature>
<evidence type="ECO:0000256" key="5">
    <source>
        <dbReference type="ARBA" id="ARBA00022692"/>
    </source>
</evidence>
<dbReference type="KEGG" id="auh:AWM75_05185"/>
<keyword evidence="10" id="KW-1185">Reference proteome</keyword>
<dbReference type="CDD" id="cd06261">
    <property type="entry name" value="TM_PBP2"/>
    <property type="match status" value="1"/>
</dbReference>
<keyword evidence="5 8" id="KW-0812">Transmembrane</keyword>
<dbReference type="AlphaFoldDB" id="A0A0X8FLC9"/>
<dbReference type="InterPro" id="IPR000515">
    <property type="entry name" value="MetI-like"/>
</dbReference>
<name>A0A0X8FLC9_9LACT</name>
<dbReference type="NCBIfam" id="TIGR00974">
    <property type="entry name" value="3a0107s02c"/>
    <property type="match status" value="1"/>
</dbReference>
<evidence type="ECO:0000256" key="4">
    <source>
        <dbReference type="ARBA" id="ARBA00022475"/>
    </source>
</evidence>
<evidence type="ECO:0000256" key="8">
    <source>
        <dbReference type="RuleBase" id="RU363043"/>
    </source>
</evidence>
<feature type="transmembrane region" description="Helical" evidence="8">
    <location>
        <begin position="7"/>
        <end position="29"/>
    </location>
</feature>
<evidence type="ECO:0000256" key="3">
    <source>
        <dbReference type="ARBA" id="ARBA00022448"/>
    </source>
</evidence>
<accession>A0A0X8FLC9</accession>
<evidence type="ECO:0000256" key="2">
    <source>
        <dbReference type="ARBA" id="ARBA00007069"/>
    </source>
</evidence>
<feature type="transmembrane region" description="Helical" evidence="8">
    <location>
        <begin position="175"/>
        <end position="196"/>
    </location>
</feature>
<dbReference type="Pfam" id="PF00528">
    <property type="entry name" value="BPD_transp_1"/>
    <property type="match status" value="1"/>
</dbReference>
<feature type="transmembrane region" description="Helical" evidence="8">
    <location>
        <begin position="59"/>
        <end position="81"/>
    </location>
</feature>
<evidence type="ECO:0000313" key="10">
    <source>
        <dbReference type="Proteomes" id="UP000062260"/>
    </source>
</evidence>
<dbReference type="Proteomes" id="UP000062260">
    <property type="component" value="Chromosome"/>
</dbReference>
<keyword evidence="6 8" id="KW-1133">Transmembrane helix</keyword>
<evidence type="ECO:0000256" key="1">
    <source>
        <dbReference type="ARBA" id="ARBA00004651"/>
    </source>
</evidence>